<feature type="transmembrane region" description="Helical" evidence="1">
    <location>
        <begin position="96"/>
        <end position="120"/>
    </location>
</feature>
<dbReference type="EMBL" id="FUIE01000016">
    <property type="protein sequence ID" value="SJM51369.1"/>
    <property type="molecule type" value="Genomic_DNA"/>
</dbReference>
<dbReference type="OrthoDB" id="5737184at2"/>
<evidence type="ECO:0000313" key="3">
    <source>
        <dbReference type="EMBL" id="SJM51369.1"/>
    </source>
</evidence>
<dbReference type="Pfam" id="PF19762">
    <property type="entry name" value="DUF6249"/>
    <property type="match status" value="1"/>
</dbReference>
<feature type="domain" description="DUF6249" evidence="2">
    <location>
        <begin position="6"/>
        <end position="121"/>
    </location>
</feature>
<keyword evidence="1" id="KW-1133">Transmembrane helix</keyword>
<feature type="transmembrane region" description="Helical" evidence="1">
    <location>
        <begin position="69"/>
        <end position="90"/>
    </location>
</feature>
<dbReference type="AlphaFoldDB" id="A0A1R4F621"/>
<evidence type="ECO:0000256" key="1">
    <source>
        <dbReference type="SAM" id="Phobius"/>
    </source>
</evidence>
<keyword evidence="1" id="KW-0472">Membrane</keyword>
<evidence type="ECO:0000313" key="4">
    <source>
        <dbReference type="Proteomes" id="UP000195766"/>
    </source>
</evidence>
<keyword evidence="1" id="KW-0812">Transmembrane</keyword>
<name>A0A1R4F621_BREDI</name>
<proteinExistence type="predicted"/>
<sequence>MEEVLIPLAFFAMIAGIVLVPTWLKSRERREMQATLRASIEKGQSLPPEVIEAISKDNAKPVATAARDLRAGVILLSVAIGIALLGYAVSFADFDAFYPIVGGAAIPGMIGLAFIILSFFNKNKG</sequence>
<feature type="transmembrane region" description="Helical" evidence="1">
    <location>
        <begin position="6"/>
        <end position="24"/>
    </location>
</feature>
<reference evidence="3 4" key="1">
    <citation type="submission" date="2017-02" db="EMBL/GenBank/DDBJ databases">
        <authorList>
            <person name="Peterson S.W."/>
        </authorList>
    </citation>
    <scope>NUCLEOTIDE SEQUENCE [LARGE SCALE GENOMIC DNA]</scope>
    <source>
        <strain evidence="3 4">3F5N</strain>
    </source>
</reference>
<dbReference type="Proteomes" id="UP000195766">
    <property type="component" value="Unassembled WGS sequence"/>
</dbReference>
<accession>A0A1R4F621</accession>
<organism evidence="3 4">
    <name type="scientific">Brevundimonas diminuta 3F5N</name>
    <dbReference type="NCBI Taxonomy" id="1255603"/>
    <lineage>
        <taxon>Bacteria</taxon>
        <taxon>Pseudomonadati</taxon>
        <taxon>Pseudomonadota</taxon>
        <taxon>Alphaproteobacteria</taxon>
        <taxon>Caulobacterales</taxon>
        <taxon>Caulobacteraceae</taxon>
        <taxon>Brevundimonas</taxon>
    </lineage>
</organism>
<protein>
    <recommendedName>
        <fullName evidence="2">DUF6249 domain-containing protein</fullName>
    </recommendedName>
</protein>
<dbReference type="InterPro" id="IPR046216">
    <property type="entry name" value="DUF6249"/>
</dbReference>
<evidence type="ECO:0000259" key="2">
    <source>
        <dbReference type="Pfam" id="PF19762"/>
    </source>
</evidence>
<gene>
    <name evidence="3" type="ORF">FM111_02840</name>
</gene>